<dbReference type="Proteomes" id="UP001249959">
    <property type="component" value="Unassembled WGS sequence"/>
</dbReference>
<name>A0ABU3TSX9_9BACT</name>
<protein>
    <recommendedName>
        <fullName evidence="3">Periplasmic heavy metal sensor</fullName>
    </recommendedName>
</protein>
<accession>A0ABU3TSX9</accession>
<keyword evidence="2" id="KW-1185">Reference proteome</keyword>
<dbReference type="RefSeq" id="WP_315577223.1">
    <property type="nucleotide sequence ID" value="NZ_JARDXH010000006.1"/>
</dbReference>
<evidence type="ECO:0000313" key="1">
    <source>
        <dbReference type="EMBL" id="MDU0808914.1"/>
    </source>
</evidence>
<comment type="caution">
    <text evidence="1">The sequence shown here is derived from an EMBL/GenBank/DDBJ whole genome shotgun (WGS) entry which is preliminary data.</text>
</comment>
<evidence type="ECO:0000313" key="2">
    <source>
        <dbReference type="Proteomes" id="UP001249959"/>
    </source>
</evidence>
<gene>
    <name evidence="1" type="ORF">PQG45_07690</name>
</gene>
<sequence length="151" mass="17914">MVIISGIFLALTLGVTIGLNFKRIQIHPRQKNLTPETNIKVSGEQKHTLIPYLDTLEIRFIKRILSQEDKLLSVNEANEILRIERLSKENQRQRRHIFLKELNLKLKMIYQVPECIERKSTELDRRSKYYSLHEQISKESIEEMLIEENSK</sequence>
<reference evidence="1 2" key="1">
    <citation type="submission" date="2023-09" db="EMBL/GenBank/DDBJ databases">
        <title>Aquirufa genomes.</title>
        <authorList>
            <person name="Pitt A."/>
        </authorList>
    </citation>
    <scope>NUCLEOTIDE SEQUENCE [LARGE SCALE GENOMIC DNA]</scope>
    <source>
        <strain evidence="1 2">LEOWEIH-7C</strain>
    </source>
</reference>
<proteinExistence type="predicted"/>
<evidence type="ECO:0008006" key="3">
    <source>
        <dbReference type="Google" id="ProtNLM"/>
    </source>
</evidence>
<organism evidence="1 2">
    <name type="scientific">Aquirufa regiilacus</name>
    <dbReference type="NCBI Taxonomy" id="3024868"/>
    <lineage>
        <taxon>Bacteria</taxon>
        <taxon>Pseudomonadati</taxon>
        <taxon>Bacteroidota</taxon>
        <taxon>Cytophagia</taxon>
        <taxon>Cytophagales</taxon>
        <taxon>Flectobacillaceae</taxon>
        <taxon>Aquirufa</taxon>
    </lineage>
</organism>
<dbReference type="EMBL" id="JAVNWW010000003">
    <property type="protein sequence ID" value="MDU0808914.1"/>
    <property type="molecule type" value="Genomic_DNA"/>
</dbReference>